<protein>
    <submittedName>
        <fullName evidence="1">Uncharacterized protein</fullName>
    </submittedName>
</protein>
<evidence type="ECO:0000313" key="2">
    <source>
        <dbReference type="Proteomes" id="UP000265515"/>
    </source>
</evidence>
<dbReference type="Gramene" id="GBG76210">
    <property type="protein sequence ID" value="GBG76210"/>
    <property type="gene ID" value="CBR_g21959"/>
</dbReference>
<evidence type="ECO:0000313" key="1">
    <source>
        <dbReference type="EMBL" id="GBG76210.1"/>
    </source>
</evidence>
<dbReference type="EMBL" id="BFEA01000240">
    <property type="protein sequence ID" value="GBG76210.1"/>
    <property type="molecule type" value="Genomic_DNA"/>
</dbReference>
<organism evidence="1 2">
    <name type="scientific">Chara braunii</name>
    <name type="common">Braun's stonewort</name>
    <dbReference type="NCBI Taxonomy" id="69332"/>
    <lineage>
        <taxon>Eukaryota</taxon>
        <taxon>Viridiplantae</taxon>
        <taxon>Streptophyta</taxon>
        <taxon>Charophyceae</taxon>
        <taxon>Charales</taxon>
        <taxon>Characeae</taxon>
        <taxon>Chara</taxon>
    </lineage>
</organism>
<name>A0A388L1M3_CHABU</name>
<dbReference type="AlphaFoldDB" id="A0A388L1M3"/>
<dbReference type="Proteomes" id="UP000265515">
    <property type="component" value="Unassembled WGS sequence"/>
</dbReference>
<gene>
    <name evidence="1" type="ORF">CBR_g21959</name>
</gene>
<reference evidence="1 2" key="1">
    <citation type="journal article" date="2018" name="Cell">
        <title>The Chara Genome: Secondary Complexity and Implications for Plant Terrestrialization.</title>
        <authorList>
            <person name="Nishiyama T."/>
            <person name="Sakayama H."/>
            <person name="Vries J.D."/>
            <person name="Buschmann H."/>
            <person name="Saint-Marcoux D."/>
            <person name="Ullrich K.K."/>
            <person name="Haas F.B."/>
            <person name="Vanderstraeten L."/>
            <person name="Becker D."/>
            <person name="Lang D."/>
            <person name="Vosolsobe S."/>
            <person name="Rombauts S."/>
            <person name="Wilhelmsson P.K.I."/>
            <person name="Janitza P."/>
            <person name="Kern R."/>
            <person name="Heyl A."/>
            <person name="Rumpler F."/>
            <person name="Villalobos L.I.A.C."/>
            <person name="Clay J.M."/>
            <person name="Skokan R."/>
            <person name="Toyoda A."/>
            <person name="Suzuki Y."/>
            <person name="Kagoshima H."/>
            <person name="Schijlen E."/>
            <person name="Tajeshwar N."/>
            <person name="Catarino B."/>
            <person name="Hetherington A.J."/>
            <person name="Saltykova A."/>
            <person name="Bonnot C."/>
            <person name="Breuninger H."/>
            <person name="Symeonidi A."/>
            <person name="Radhakrishnan G.V."/>
            <person name="Van Nieuwerburgh F."/>
            <person name="Deforce D."/>
            <person name="Chang C."/>
            <person name="Karol K.G."/>
            <person name="Hedrich R."/>
            <person name="Ulvskov P."/>
            <person name="Glockner G."/>
            <person name="Delwiche C.F."/>
            <person name="Petrasek J."/>
            <person name="Van de Peer Y."/>
            <person name="Friml J."/>
            <person name="Beilby M."/>
            <person name="Dolan L."/>
            <person name="Kohara Y."/>
            <person name="Sugano S."/>
            <person name="Fujiyama A."/>
            <person name="Delaux P.-M."/>
            <person name="Quint M."/>
            <person name="TheiBen G."/>
            <person name="Hagemann M."/>
            <person name="Harholt J."/>
            <person name="Dunand C."/>
            <person name="Zachgo S."/>
            <person name="Langdale J."/>
            <person name="Maumus F."/>
            <person name="Straeten D.V.D."/>
            <person name="Gould S.B."/>
            <person name="Rensing S.A."/>
        </authorList>
    </citation>
    <scope>NUCLEOTIDE SEQUENCE [LARGE SCALE GENOMIC DNA]</scope>
    <source>
        <strain evidence="1 2">S276</strain>
    </source>
</reference>
<comment type="caution">
    <text evidence="1">The sequence shown here is derived from an EMBL/GenBank/DDBJ whole genome shotgun (WGS) entry which is preliminary data.</text>
</comment>
<proteinExistence type="predicted"/>
<keyword evidence="2" id="KW-1185">Reference proteome</keyword>
<accession>A0A388L1M3</accession>
<sequence>MEDSRQHLQHMVSLLSVSTPPPPAVIGGAIEGAKWVENVIQTMLEVIWVLEEGPIPELDEFVDWRQVEALSSDCYTLLDEGLERGADWAKRSGGELPITTGMEGVILNSCASGSDNNDNNNNNNTDGVAAAAAAVFVAAAEVQFPMVDDPRGRSVFAAADVGAPAAVAAASSESVAAAGAAVTVAGSAAAAGGGADVAGEVVGAFELHQLLLLCQLAPFPLRRKLQLRTPVVLPLLFQ</sequence>